<proteinExistence type="predicted"/>
<feature type="compositionally biased region" description="Polar residues" evidence="1">
    <location>
        <begin position="119"/>
        <end position="128"/>
    </location>
</feature>
<accession>A0A9P4NUQ1</accession>
<dbReference type="Proteomes" id="UP000800235">
    <property type="component" value="Unassembled WGS sequence"/>
</dbReference>
<comment type="caution">
    <text evidence="2">The sequence shown here is derived from an EMBL/GenBank/DDBJ whole genome shotgun (WGS) entry which is preliminary data.</text>
</comment>
<evidence type="ECO:0000313" key="2">
    <source>
        <dbReference type="EMBL" id="KAF2432015.1"/>
    </source>
</evidence>
<sequence length="187" mass="21551">MAQQFSAQLDDLFKIDNGLDRKVQDVEQKRQSVFIQTRELEELQDRIREAEARLHRSDSLDSNPDNKNPLLGRGPRRMTLSQRQPSVFAIAETNQEEEEEEEDEGVKAQPKVEGLARAATTQSTNSNEYVVVRRPRPGVKKAPRVDSHMESETSEEEERGEEEDSEEDSEEEEEEEDSEEESSEEEE</sequence>
<evidence type="ECO:0000313" key="3">
    <source>
        <dbReference type="Proteomes" id="UP000800235"/>
    </source>
</evidence>
<feature type="region of interest" description="Disordered" evidence="1">
    <location>
        <begin position="53"/>
        <end position="187"/>
    </location>
</feature>
<dbReference type="OrthoDB" id="5408734at2759"/>
<reference evidence="2" key="1">
    <citation type="journal article" date="2020" name="Stud. Mycol.">
        <title>101 Dothideomycetes genomes: a test case for predicting lifestyles and emergence of pathogens.</title>
        <authorList>
            <person name="Haridas S."/>
            <person name="Albert R."/>
            <person name="Binder M."/>
            <person name="Bloem J."/>
            <person name="Labutti K."/>
            <person name="Salamov A."/>
            <person name="Andreopoulos B."/>
            <person name="Baker S."/>
            <person name="Barry K."/>
            <person name="Bills G."/>
            <person name="Bluhm B."/>
            <person name="Cannon C."/>
            <person name="Castanera R."/>
            <person name="Culley D."/>
            <person name="Daum C."/>
            <person name="Ezra D."/>
            <person name="Gonzalez J."/>
            <person name="Henrissat B."/>
            <person name="Kuo A."/>
            <person name="Liang C."/>
            <person name="Lipzen A."/>
            <person name="Lutzoni F."/>
            <person name="Magnuson J."/>
            <person name="Mondo S."/>
            <person name="Nolan M."/>
            <person name="Ohm R."/>
            <person name="Pangilinan J."/>
            <person name="Park H.-J."/>
            <person name="Ramirez L."/>
            <person name="Alfaro M."/>
            <person name="Sun H."/>
            <person name="Tritt A."/>
            <person name="Yoshinaga Y."/>
            <person name="Zwiers L.-H."/>
            <person name="Turgeon B."/>
            <person name="Goodwin S."/>
            <person name="Spatafora J."/>
            <person name="Crous P."/>
            <person name="Grigoriev I."/>
        </authorList>
    </citation>
    <scope>NUCLEOTIDE SEQUENCE</scope>
    <source>
        <strain evidence="2">CBS 130266</strain>
    </source>
</reference>
<dbReference type="AlphaFoldDB" id="A0A9P4NUQ1"/>
<feature type="compositionally biased region" description="Acidic residues" evidence="1">
    <location>
        <begin position="94"/>
        <end position="104"/>
    </location>
</feature>
<protein>
    <submittedName>
        <fullName evidence="2">Uncharacterized protein</fullName>
    </submittedName>
</protein>
<gene>
    <name evidence="2" type="ORF">EJ08DRAFT_695817</name>
</gene>
<feature type="compositionally biased region" description="Basic residues" evidence="1">
    <location>
        <begin position="133"/>
        <end position="142"/>
    </location>
</feature>
<dbReference type="EMBL" id="MU007028">
    <property type="protein sequence ID" value="KAF2432015.1"/>
    <property type="molecule type" value="Genomic_DNA"/>
</dbReference>
<organism evidence="2 3">
    <name type="scientific">Tothia fuscella</name>
    <dbReference type="NCBI Taxonomy" id="1048955"/>
    <lineage>
        <taxon>Eukaryota</taxon>
        <taxon>Fungi</taxon>
        <taxon>Dikarya</taxon>
        <taxon>Ascomycota</taxon>
        <taxon>Pezizomycotina</taxon>
        <taxon>Dothideomycetes</taxon>
        <taxon>Pleosporomycetidae</taxon>
        <taxon>Venturiales</taxon>
        <taxon>Cylindrosympodiaceae</taxon>
        <taxon>Tothia</taxon>
    </lineage>
</organism>
<evidence type="ECO:0000256" key="1">
    <source>
        <dbReference type="SAM" id="MobiDB-lite"/>
    </source>
</evidence>
<keyword evidence="3" id="KW-1185">Reference proteome</keyword>
<name>A0A9P4NUQ1_9PEZI</name>
<feature type="compositionally biased region" description="Acidic residues" evidence="1">
    <location>
        <begin position="152"/>
        <end position="187"/>
    </location>
</feature>